<dbReference type="PROSITE" id="PS00027">
    <property type="entry name" value="HOMEOBOX_1"/>
    <property type="match status" value="1"/>
</dbReference>
<dbReference type="PROSITE" id="PS50157">
    <property type="entry name" value="ZINC_FINGER_C2H2_2"/>
    <property type="match status" value="4"/>
</dbReference>
<evidence type="ECO:0000256" key="9">
    <source>
        <dbReference type="ARBA" id="ARBA00023163"/>
    </source>
</evidence>
<keyword evidence="2" id="KW-0479">Metal-binding</keyword>
<dbReference type="Proteomes" id="UP001175271">
    <property type="component" value="Unassembled WGS sequence"/>
</dbReference>
<dbReference type="InterPro" id="IPR051968">
    <property type="entry name" value="ZnFinger_Homeobox_TR"/>
</dbReference>
<dbReference type="Pfam" id="PF00096">
    <property type="entry name" value="zf-C2H2"/>
    <property type="match status" value="1"/>
</dbReference>
<dbReference type="Gene3D" id="1.10.10.60">
    <property type="entry name" value="Homeodomain-like"/>
    <property type="match status" value="3"/>
</dbReference>
<accession>A0AA39IJF6</accession>
<feature type="domain" description="Homeobox" evidence="15">
    <location>
        <begin position="1339"/>
        <end position="1399"/>
    </location>
</feature>
<evidence type="ECO:0000256" key="5">
    <source>
        <dbReference type="ARBA" id="ARBA00022833"/>
    </source>
</evidence>
<feature type="region of interest" description="Disordered" evidence="14">
    <location>
        <begin position="1525"/>
        <end position="1607"/>
    </location>
</feature>
<dbReference type="CDD" id="cd00086">
    <property type="entry name" value="homeodomain"/>
    <property type="match status" value="3"/>
</dbReference>
<dbReference type="SMART" id="SM00389">
    <property type="entry name" value="HOX"/>
    <property type="match status" value="3"/>
</dbReference>
<feature type="domain" description="C2H2-type" evidence="16">
    <location>
        <begin position="809"/>
        <end position="838"/>
    </location>
</feature>
<dbReference type="InterPro" id="IPR009057">
    <property type="entry name" value="Homeodomain-like_sf"/>
</dbReference>
<feature type="region of interest" description="Disordered" evidence="14">
    <location>
        <begin position="1455"/>
        <end position="1483"/>
    </location>
</feature>
<evidence type="ECO:0000256" key="14">
    <source>
        <dbReference type="SAM" id="MobiDB-lite"/>
    </source>
</evidence>
<evidence type="ECO:0000313" key="18">
    <source>
        <dbReference type="Proteomes" id="UP001175271"/>
    </source>
</evidence>
<dbReference type="FunFam" id="1.10.10.60:FF:000080">
    <property type="entry name" value="Zinc finger homeobox protein 2"/>
    <property type="match status" value="1"/>
</dbReference>
<evidence type="ECO:0000256" key="12">
    <source>
        <dbReference type="PROSITE-ProRule" id="PRU00108"/>
    </source>
</evidence>
<feature type="region of interest" description="Disordered" evidence="14">
    <location>
        <begin position="1250"/>
        <end position="1276"/>
    </location>
</feature>
<dbReference type="SMART" id="SM00451">
    <property type="entry name" value="ZnF_U1"/>
    <property type="match status" value="5"/>
</dbReference>
<dbReference type="SMART" id="SM00355">
    <property type="entry name" value="ZnF_C2H2"/>
    <property type="match status" value="17"/>
</dbReference>
<dbReference type="InterPro" id="IPR017970">
    <property type="entry name" value="Homeobox_CS"/>
</dbReference>
<feature type="domain" description="C2H2-type" evidence="16">
    <location>
        <begin position="275"/>
        <end position="306"/>
    </location>
</feature>
<dbReference type="GO" id="GO:0008270">
    <property type="term" value="F:zinc ion binding"/>
    <property type="evidence" value="ECO:0007669"/>
    <property type="project" value="UniProtKB-KW"/>
</dbReference>
<dbReference type="PROSITE" id="PS00028">
    <property type="entry name" value="ZINC_FINGER_C2H2_1"/>
    <property type="match status" value="9"/>
</dbReference>
<evidence type="ECO:0000256" key="10">
    <source>
        <dbReference type="ARBA" id="ARBA00023242"/>
    </source>
</evidence>
<dbReference type="FunFam" id="3.30.160.60:FF:000081">
    <property type="entry name" value="Zinc finger homeobox protein 4"/>
    <property type="match status" value="1"/>
</dbReference>
<evidence type="ECO:0000256" key="13">
    <source>
        <dbReference type="RuleBase" id="RU000682"/>
    </source>
</evidence>
<keyword evidence="3" id="KW-0677">Repeat</keyword>
<evidence type="ECO:0000256" key="11">
    <source>
        <dbReference type="PROSITE-ProRule" id="PRU00042"/>
    </source>
</evidence>
<keyword evidence="18" id="KW-1185">Reference proteome</keyword>
<dbReference type="GO" id="GO:0005634">
    <property type="term" value="C:nucleus"/>
    <property type="evidence" value="ECO:0007669"/>
    <property type="project" value="UniProtKB-SubCell"/>
</dbReference>
<feature type="compositionally biased region" description="Basic and acidic residues" evidence="14">
    <location>
        <begin position="614"/>
        <end position="637"/>
    </location>
</feature>
<dbReference type="PROSITE" id="PS50071">
    <property type="entry name" value="HOMEOBOX_2"/>
    <property type="match status" value="3"/>
</dbReference>
<feature type="domain" description="Homeobox" evidence="15">
    <location>
        <begin position="1162"/>
        <end position="1222"/>
    </location>
</feature>
<organism evidence="17 18">
    <name type="scientific">Steinernema hermaphroditum</name>
    <dbReference type="NCBI Taxonomy" id="289476"/>
    <lineage>
        <taxon>Eukaryota</taxon>
        <taxon>Metazoa</taxon>
        <taxon>Ecdysozoa</taxon>
        <taxon>Nematoda</taxon>
        <taxon>Chromadorea</taxon>
        <taxon>Rhabditida</taxon>
        <taxon>Tylenchina</taxon>
        <taxon>Panagrolaimomorpha</taxon>
        <taxon>Strongyloidoidea</taxon>
        <taxon>Steinernematidae</taxon>
        <taxon>Steinernema</taxon>
    </lineage>
</organism>
<dbReference type="GO" id="GO:0000978">
    <property type="term" value="F:RNA polymerase II cis-regulatory region sequence-specific DNA binding"/>
    <property type="evidence" value="ECO:0007669"/>
    <property type="project" value="TreeGrafter"/>
</dbReference>
<evidence type="ECO:0000256" key="3">
    <source>
        <dbReference type="ARBA" id="ARBA00022737"/>
    </source>
</evidence>
<dbReference type="GO" id="GO:0000981">
    <property type="term" value="F:DNA-binding transcription factor activity, RNA polymerase II-specific"/>
    <property type="evidence" value="ECO:0007669"/>
    <property type="project" value="InterPro"/>
</dbReference>
<evidence type="ECO:0000256" key="4">
    <source>
        <dbReference type="ARBA" id="ARBA00022771"/>
    </source>
</evidence>
<feature type="domain" description="C2H2-type" evidence="16">
    <location>
        <begin position="220"/>
        <end position="248"/>
    </location>
</feature>
<feature type="region of interest" description="Disordered" evidence="14">
    <location>
        <begin position="1053"/>
        <end position="1112"/>
    </location>
</feature>
<keyword evidence="6" id="KW-0805">Transcription regulation</keyword>
<evidence type="ECO:0000256" key="8">
    <source>
        <dbReference type="ARBA" id="ARBA00023155"/>
    </source>
</evidence>
<dbReference type="PANTHER" id="PTHR45891">
    <property type="entry name" value="ZINC FINGER HOMEOBOX PROTEIN"/>
    <property type="match status" value="1"/>
</dbReference>
<keyword evidence="5" id="KW-0862">Zinc</keyword>
<feature type="region of interest" description="Disordered" evidence="14">
    <location>
        <begin position="1"/>
        <end position="25"/>
    </location>
</feature>
<keyword evidence="10 12" id="KW-0539">Nucleus</keyword>
<evidence type="ECO:0008006" key="19">
    <source>
        <dbReference type="Google" id="ProtNLM"/>
    </source>
</evidence>
<feature type="domain" description="C2H2-type" evidence="16">
    <location>
        <begin position="1881"/>
        <end position="1909"/>
    </location>
</feature>
<feature type="compositionally biased region" description="Basic and acidic residues" evidence="14">
    <location>
        <begin position="1455"/>
        <end position="1468"/>
    </location>
</feature>
<dbReference type="SUPFAM" id="SSF46689">
    <property type="entry name" value="Homeodomain-like"/>
    <property type="match status" value="3"/>
</dbReference>
<feature type="compositionally biased region" description="Low complexity" evidence="14">
    <location>
        <begin position="1147"/>
        <end position="1162"/>
    </location>
</feature>
<dbReference type="EMBL" id="JAUCMV010000001">
    <property type="protein sequence ID" value="KAK0424725.1"/>
    <property type="molecule type" value="Genomic_DNA"/>
</dbReference>
<feature type="DNA-binding region" description="Homeobox" evidence="12">
    <location>
        <begin position="1341"/>
        <end position="1400"/>
    </location>
</feature>
<feature type="compositionally biased region" description="Polar residues" evidence="14">
    <location>
        <begin position="1261"/>
        <end position="1270"/>
    </location>
</feature>
<dbReference type="FunFam" id="1.10.10.60:FF:000064">
    <property type="entry name" value="Zinc finger homeobox protein 4"/>
    <property type="match status" value="1"/>
</dbReference>
<proteinExistence type="predicted"/>
<evidence type="ECO:0000256" key="6">
    <source>
        <dbReference type="ARBA" id="ARBA00023015"/>
    </source>
</evidence>
<evidence type="ECO:0000259" key="15">
    <source>
        <dbReference type="PROSITE" id="PS50071"/>
    </source>
</evidence>
<dbReference type="InterPro" id="IPR001356">
    <property type="entry name" value="HD"/>
</dbReference>
<feature type="compositionally biased region" description="Low complexity" evidence="14">
    <location>
        <begin position="1715"/>
        <end position="1729"/>
    </location>
</feature>
<feature type="DNA-binding region" description="Homeobox" evidence="12">
    <location>
        <begin position="1606"/>
        <end position="1665"/>
    </location>
</feature>
<keyword evidence="8 12" id="KW-0371">Homeobox</keyword>
<feature type="compositionally biased region" description="Low complexity" evidence="14">
    <location>
        <begin position="940"/>
        <end position="954"/>
    </location>
</feature>
<keyword evidence="4 11" id="KW-0863">Zinc-finger</keyword>
<feature type="region of interest" description="Disordered" evidence="14">
    <location>
        <begin position="939"/>
        <end position="970"/>
    </location>
</feature>
<feature type="region of interest" description="Disordered" evidence="14">
    <location>
        <begin position="1147"/>
        <end position="1168"/>
    </location>
</feature>
<dbReference type="SUPFAM" id="SSF57667">
    <property type="entry name" value="beta-beta-alpha zinc fingers"/>
    <property type="match status" value="3"/>
</dbReference>
<feature type="domain" description="Homeobox" evidence="15">
    <location>
        <begin position="1604"/>
        <end position="1664"/>
    </location>
</feature>
<dbReference type="PANTHER" id="PTHR45891:SF3">
    <property type="entry name" value="ZINC FINGER PROTEIN 2"/>
    <property type="match status" value="1"/>
</dbReference>
<feature type="compositionally biased region" description="Low complexity" evidence="14">
    <location>
        <begin position="1590"/>
        <end position="1603"/>
    </location>
</feature>
<evidence type="ECO:0000256" key="2">
    <source>
        <dbReference type="ARBA" id="ARBA00022723"/>
    </source>
</evidence>
<feature type="compositionally biased region" description="Basic and acidic residues" evidence="14">
    <location>
        <begin position="1734"/>
        <end position="1746"/>
    </location>
</feature>
<comment type="caution">
    <text evidence="17">The sequence shown here is derived from an EMBL/GenBank/DDBJ whole genome shotgun (WGS) entry which is preliminary data.</text>
</comment>
<feature type="compositionally biased region" description="Basic and acidic residues" evidence="14">
    <location>
        <begin position="1070"/>
        <end position="1090"/>
    </location>
</feature>
<dbReference type="Gene3D" id="3.30.160.60">
    <property type="entry name" value="Classic Zinc Finger"/>
    <property type="match status" value="3"/>
</dbReference>
<dbReference type="Pfam" id="PF00046">
    <property type="entry name" value="Homeodomain"/>
    <property type="match status" value="3"/>
</dbReference>
<evidence type="ECO:0000256" key="7">
    <source>
        <dbReference type="ARBA" id="ARBA00023125"/>
    </source>
</evidence>
<dbReference type="InterPro" id="IPR003604">
    <property type="entry name" value="Matrin/U1-like-C_Znf_C2H2"/>
</dbReference>
<evidence type="ECO:0000256" key="1">
    <source>
        <dbReference type="ARBA" id="ARBA00004123"/>
    </source>
</evidence>
<keyword evidence="9" id="KW-0804">Transcription</keyword>
<dbReference type="InterPro" id="IPR013087">
    <property type="entry name" value="Znf_C2H2_type"/>
</dbReference>
<gene>
    <name evidence="17" type="ORF">QR680_008814</name>
</gene>
<evidence type="ECO:0000313" key="17">
    <source>
        <dbReference type="EMBL" id="KAK0424725.1"/>
    </source>
</evidence>
<comment type="subcellular location">
    <subcellularLocation>
        <location evidence="1 12 13">Nucleus</location>
    </subcellularLocation>
</comment>
<feature type="region of interest" description="Disordered" evidence="14">
    <location>
        <begin position="1708"/>
        <end position="1754"/>
    </location>
</feature>
<sequence>MLAAASDATTPATIPPAHSEERVKGAEDAQTSFSGCYRQNGSVLYVSECSSEEESATDSESLIDRLALVKPEWTREWLVLPAANTASFVGDDPDPHYFCVGCRSRFLNGTSLKEHLEQRHSVGVVEIPADQTTLIMSDLSVRLAQPYPSSSSTSSEDPLAAYGRNILFNQEATRFLQQMQMNLDSYGLINGNDIASSLLQQPTVSSSPQAITARNSTKTLKCPKCNWHYKYQETLEIHMKEKHSDSEVTCTYCLQNRAHPKLARGESYSCGYKPYRCELCKYSTTTKGNLSIHMQSDKHLHAMQEMPRAMVSPSPLPTTAQDADRPLQCLICGSFSTDSVSDMVDHLEIDRSRPCIGDITVVHGVYQCHLCPYSTNLKANFQLHTRTDKHVQRVHIVSDSTTVIGAVCSDRKTDVCPPKSSIVVGHDDCDDDDACGVNGSAAMSERMNHMREGGNSAGLGPATAVCRLSAVKSVVQVRCRPCQEILSCSSALREHCDSRGHQSRLAYLGVSCSTASSSSSLLQMPMEDSRDSPQPSPPSTVFECRVCPFTTARKPEAMEHMLRHEEDATVRSENEEPDFDDASRALVEMQEAAFCCAKCEFHCENREALDKHHKTSHQEEAASPKPEDASTTHEDAQRQCPLCPEKSTSLREHLVEEHKIADEAIERLMLASDKSVASSEMTATETAAAFLERHLYRFRCQQCPLAFKSEDSFLEHKLGHMFRAKTRNGADEGSEASVVRCEICQEGFVDRNGLLVHYNSVGHLKKAKKFLEQQPNSLQLSPQVLAALQQPSPTQTTAPSPSSTPQKPFKCNVCRLGYGQGSTLDIHLRSVAHQARMGRVAELVAAGEIDPQKPFSEQPGGPPQKLIGDLIAKSGDDDKALASSMDKQQQQSALTMLNMFNMAQLFSNMQQQQSAAQLNAFGQLCNGSAPFDFSSLLGTAASQSQNPPSSNGSGEATPAPQNDEELKTPKTGVALRKMLERVGLELEEATKKKVERLAEEAVLEMAPAECRQCQTAFPSLLALKGHCEEAHQAAVPSEVVEEFSERLRKSLDEIEDRESSQDNDDSCEPPEPKRMREIKTEVKTEVRSERSSASSSPTPPSKPANGSQPDLSNQLAMMGMMGFPFLNNPFMPMMSPDFFQSIASGSSSAMSAQGNGSASGSSPAKRARTRITDEQLKVLRQYFDINNSPSEIQIKEMSLKAGLPEKVIKHWFRNTLFKERQRDKDSPYNFSIPPQVSIDLDTYEKTGEAKITPLKTESSEKSSATPSKTPSVAAPATPQDLLNTLNKAGLGSLANFTLPTVTVPSTVTAAAQQNPFTVFMNNNEEKPPMPAMSASGSVTGRRANRTRFTDFQLRTLQQFFDKQAYPKDDDLEMLSRRLQLSPRVIVVWFQNARQKARKIYENQPNQENNERFLKTPGCNFQCKRCQVVFQRYYELIQHQQKLCYKDDTVAQQKDNRGVEEALSDDEKSSSGAPAEPTPQPTTATATANVNLDLQGTLAQLMSGITAAAGASSDPRTEELMKLIAGTSGKEEEGPKPNGGALDLSSSGAERESLSMSPSMNSDNDDGGSIGDGVDLLSRLNDSTSPVGMFASSSSAAQAQRSPATNSKRYRTHLTPTQVHVMKSLFADYKTPSMTECDLLGQEIGLHKRVVQVWFQNARAKERKARASNGEEELLRSSSAQCSLCGVEYSGGLSLQDHIFTHEHIQRVKDAGNPRAASSAPSMPSASTSALLDDVEGRRKPVRDRKGPVKTPSTSTAALNQFPYNLVYGMQSGQLPMIFDPNIMGTPVTMLQIPESVMSRITEDLQAGLPHTVFTQDGKQFVELETAVEAADFASAQAVDIDVGWACPQCSNVFQSEALLKNHQRMICQQNDAVFKLVQTHYECRPCAQKFGTQEEFKLHCATSTHKTAR</sequence>
<feature type="DNA-binding region" description="Homeobox" evidence="12">
    <location>
        <begin position="1164"/>
        <end position="1223"/>
    </location>
</feature>
<reference evidence="17" key="1">
    <citation type="submission" date="2023-06" db="EMBL/GenBank/DDBJ databases">
        <title>Genomic analysis of the entomopathogenic nematode Steinernema hermaphroditum.</title>
        <authorList>
            <person name="Schwarz E.M."/>
            <person name="Heppert J.K."/>
            <person name="Baniya A."/>
            <person name="Schwartz H.T."/>
            <person name="Tan C.-H."/>
            <person name="Antoshechkin I."/>
            <person name="Sternberg P.W."/>
            <person name="Goodrich-Blair H."/>
            <person name="Dillman A.R."/>
        </authorList>
    </citation>
    <scope>NUCLEOTIDE SEQUENCE</scope>
    <source>
        <strain evidence="17">PS9179</strain>
        <tissue evidence="17">Whole animal</tissue>
    </source>
</reference>
<name>A0AA39IJF6_9BILA</name>
<feature type="region of interest" description="Disordered" evidence="14">
    <location>
        <begin position="614"/>
        <end position="640"/>
    </location>
</feature>
<evidence type="ECO:0000259" key="16">
    <source>
        <dbReference type="PROSITE" id="PS50157"/>
    </source>
</evidence>
<protein>
    <recommendedName>
        <fullName evidence="19">Homeobox domain-containing protein</fullName>
    </recommendedName>
</protein>
<keyword evidence="7 12" id="KW-0238">DNA-binding</keyword>
<dbReference type="InterPro" id="IPR036236">
    <property type="entry name" value="Znf_C2H2_sf"/>
</dbReference>